<gene>
    <name evidence="1" type="ORF">GCM10023195_34480</name>
</gene>
<evidence type="ECO:0000313" key="2">
    <source>
        <dbReference type="Proteomes" id="UP001500212"/>
    </source>
</evidence>
<protein>
    <recommendedName>
        <fullName evidence="3">Restriction endonuclease domain-containing protein</fullName>
    </recommendedName>
</protein>
<evidence type="ECO:0008006" key="3">
    <source>
        <dbReference type="Google" id="ProtNLM"/>
    </source>
</evidence>
<evidence type="ECO:0000313" key="1">
    <source>
        <dbReference type="EMBL" id="GAA4608724.1"/>
    </source>
</evidence>
<comment type="caution">
    <text evidence="1">The sequence shown here is derived from an EMBL/GenBank/DDBJ whole genome shotgun (WGS) entry which is preliminary data.</text>
</comment>
<accession>A0ABP8TLC8</accession>
<dbReference type="Proteomes" id="UP001500212">
    <property type="component" value="Unassembled WGS sequence"/>
</dbReference>
<proteinExistence type="predicted"/>
<organism evidence="1 2">
    <name type="scientific">Actinoallomurus liliacearum</name>
    <dbReference type="NCBI Taxonomy" id="1080073"/>
    <lineage>
        <taxon>Bacteria</taxon>
        <taxon>Bacillati</taxon>
        <taxon>Actinomycetota</taxon>
        <taxon>Actinomycetes</taxon>
        <taxon>Streptosporangiales</taxon>
        <taxon>Thermomonosporaceae</taxon>
        <taxon>Actinoallomurus</taxon>
    </lineage>
</organism>
<name>A0ABP8TLC8_9ACTN</name>
<dbReference type="EMBL" id="BAABHJ010000008">
    <property type="protein sequence ID" value="GAA4608724.1"/>
    <property type="molecule type" value="Genomic_DNA"/>
</dbReference>
<keyword evidence="2" id="KW-1185">Reference proteome</keyword>
<reference evidence="2" key="1">
    <citation type="journal article" date="2019" name="Int. J. Syst. Evol. Microbiol.">
        <title>The Global Catalogue of Microorganisms (GCM) 10K type strain sequencing project: providing services to taxonomists for standard genome sequencing and annotation.</title>
        <authorList>
            <consortium name="The Broad Institute Genomics Platform"/>
            <consortium name="The Broad Institute Genome Sequencing Center for Infectious Disease"/>
            <person name="Wu L."/>
            <person name="Ma J."/>
        </authorList>
    </citation>
    <scope>NUCLEOTIDE SEQUENCE [LARGE SCALE GENOMIC DNA]</scope>
    <source>
        <strain evidence="2">JCM 17938</strain>
    </source>
</reference>
<sequence>MYAEAGIPHFWRVEDTDERVTVCVYELDVATKAYALTGIHHDRLKLTVPFDIDIDLTEVDRL</sequence>